<evidence type="ECO:0000259" key="6">
    <source>
        <dbReference type="Pfam" id="PF05199"/>
    </source>
</evidence>
<keyword evidence="8" id="KW-1185">Reference proteome</keyword>
<keyword evidence="3" id="KW-0274">FAD</keyword>
<organism evidence="7 8">
    <name type="scientific">Pontibacillus chungwhensis</name>
    <dbReference type="NCBI Taxonomy" id="265426"/>
    <lineage>
        <taxon>Bacteria</taxon>
        <taxon>Bacillati</taxon>
        <taxon>Bacillota</taxon>
        <taxon>Bacilli</taxon>
        <taxon>Bacillales</taxon>
        <taxon>Bacillaceae</taxon>
        <taxon>Pontibacillus</taxon>
    </lineage>
</organism>
<evidence type="ECO:0000313" key="7">
    <source>
        <dbReference type="EMBL" id="WIF98812.1"/>
    </source>
</evidence>
<feature type="domain" description="Glucose-methanol-choline oxidoreductase N-terminal" evidence="5">
    <location>
        <begin position="8"/>
        <end position="276"/>
    </location>
</feature>
<feature type="domain" description="Glucose-methanol-choline oxidoreductase C-terminal" evidence="6">
    <location>
        <begin position="389"/>
        <end position="502"/>
    </location>
</feature>
<accession>A0ABY8UZ81</accession>
<evidence type="ECO:0000256" key="4">
    <source>
        <dbReference type="ARBA" id="ARBA00023002"/>
    </source>
</evidence>
<dbReference type="SUPFAM" id="SSF54373">
    <property type="entry name" value="FAD-linked reductases, C-terminal domain"/>
    <property type="match status" value="1"/>
</dbReference>
<dbReference type="EMBL" id="CP126446">
    <property type="protein sequence ID" value="WIF98812.1"/>
    <property type="molecule type" value="Genomic_DNA"/>
</dbReference>
<dbReference type="InterPro" id="IPR036188">
    <property type="entry name" value="FAD/NAD-bd_sf"/>
</dbReference>
<protein>
    <submittedName>
        <fullName evidence="7">GMC family oxidoreductase</fullName>
    </submittedName>
</protein>
<evidence type="ECO:0000259" key="5">
    <source>
        <dbReference type="Pfam" id="PF00732"/>
    </source>
</evidence>
<comment type="similarity">
    <text evidence="1">Belongs to the GMC oxidoreductase family.</text>
</comment>
<dbReference type="PANTHER" id="PTHR46056">
    <property type="entry name" value="LONG-CHAIN-ALCOHOL OXIDASE"/>
    <property type="match status" value="1"/>
</dbReference>
<dbReference type="InterPro" id="IPR007867">
    <property type="entry name" value="GMC_OxRtase_C"/>
</dbReference>
<sequence length="517" mass="57501">MAKTSYDICIVGAGAAGSVIAAHLSKTNLNVVMLDAGPHRNPEQDFASDELEMEKLFWNEPRVSVGQDPLDLYRSTSGKGVGGSAVHYTAQLLRFHPSDFQTRNSEGIGEDWPISYEDVVPYYEDMTNRLSLSGPNRFPWPEFGGKYPYPAHHDLSNNTLKFREGCERLGMNHAVSPLAILSAPLEDRHPCINRGFCEEGCMPNAKTTPLNTFIPEALKGGVTLLPEATVTHLTTDKTKRVKTVHYKMDGDPHEIDAKVVVLACYAIEAPRLLLHSKSEDFPQGLANSSGLVGKYLMTNLNDRLIAKFPEEIRMYRGNPVQALTMDPYLSGKEKGFKRGFILNSYGMRPMRLATLFLENDETCIGENMRMRMLDYNHFASFAMLGEVVPQASNRVTLTDQLDEYGVPIPKVTFSYHENDHRIREEAKETLKLIASAAGGEPMYHLRAHAHLMGGCRMGNDPESSVVNSYGQSHDIDNLFIAGAPTFVTAPSANPTLTIYSLAKRSAEYIERYVKEMG</sequence>
<dbReference type="Pfam" id="PF00732">
    <property type="entry name" value="GMC_oxred_N"/>
    <property type="match status" value="1"/>
</dbReference>
<keyword evidence="4" id="KW-0560">Oxidoreductase</keyword>
<dbReference type="RefSeq" id="WP_231418580.1">
    <property type="nucleotide sequence ID" value="NZ_CP126446.1"/>
</dbReference>
<dbReference type="Gene3D" id="3.50.50.60">
    <property type="entry name" value="FAD/NAD(P)-binding domain"/>
    <property type="match status" value="2"/>
</dbReference>
<dbReference type="SUPFAM" id="SSF51905">
    <property type="entry name" value="FAD/NAD(P)-binding domain"/>
    <property type="match status" value="1"/>
</dbReference>
<evidence type="ECO:0000256" key="2">
    <source>
        <dbReference type="ARBA" id="ARBA00022630"/>
    </source>
</evidence>
<name>A0ABY8UZ81_9BACI</name>
<evidence type="ECO:0000256" key="1">
    <source>
        <dbReference type="ARBA" id="ARBA00010790"/>
    </source>
</evidence>
<dbReference type="Proteomes" id="UP001236652">
    <property type="component" value="Chromosome"/>
</dbReference>
<gene>
    <name evidence="7" type="ORF">QNI29_03930</name>
</gene>
<dbReference type="InterPro" id="IPR000172">
    <property type="entry name" value="GMC_OxRdtase_N"/>
</dbReference>
<dbReference type="Pfam" id="PF05199">
    <property type="entry name" value="GMC_oxred_C"/>
    <property type="match status" value="1"/>
</dbReference>
<keyword evidence="2" id="KW-0285">Flavoprotein</keyword>
<dbReference type="PANTHER" id="PTHR46056:SF12">
    <property type="entry name" value="LONG-CHAIN-ALCOHOL OXIDASE"/>
    <property type="match status" value="1"/>
</dbReference>
<proteinExistence type="inferred from homology"/>
<reference evidence="7 8" key="1">
    <citation type="submission" date="2023-05" db="EMBL/GenBank/DDBJ databases">
        <title>Comparative genomics reveals the evidence of polycyclic aromatic hydrocarbons degradation in moderately halophilic genus Pontibacillus.</title>
        <authorList>
            <person name="Yang H."/>
            <person name="Qian Z."/>
        </authorList>
    </citation>
    <scope>NUCLEOTIDE SEQUENCE [LARGE SCALE GENOMIC DNA]</scope>
    <source>
        <strain evidence="8">HN14</strain>
    </source>
</reference>
<evidence type="ECO:0000313" key="8">
    <source>
        <dbReference type="Proteomes" id="UP001236652"/>
    </source>
</evidence>
<evidence type="ECO:0000256" key="3">
    <source>
        <dbReference type="ARBA" id="ARBA00022827"/>
    </source>
</evidence>